<reference evidence="1 2" key="1">
    <citation type="submission" date="2017-08" db="EMBL/GenBank/DDBJ databases">
        <title>Acidophilic green algal genome provides insights into adaptation to an acidic environment.</title>
        <authorList>
            <person name="Hirooka S."/>
            <person name="Hirose Y."/>
            <person name="Kanesaki Y."/>
            <person name="Higuchi S."/>
            <person name="Fujiwara T."/>
            <person name="Onuma R."/>
            <person name="Era A."/>
            <person name="Ohbayashi R."/>
            <person name="Uzuka A."/>
            <person name="Nozaki H."/>
            <person name="Yoshikawa H."/>
            <person name="Miyagishima S.Y."/>
        </authorList>
    </citation>
    <scope>NUCLEOTIDE SEQUENCE [LARGE SCALE GENOMIC DNA]</scope>
    <source>
        <strain evidence="1 2">NIES-2499</strain>
    </source>
</reference>
<dbReference type="EMBL" id="BEGY01000194">
    <property type="protein sequence ID" value="GAX85817.1"/>
    <property type="molecule type" value="Genomic_DNA"/>
</dbReference>
<organism evidence="1 2">
    <name type="scientific">Chlamydomonas eustigma</name>
    <dbReference type="NCBI Taxonomy" id="1157962"/>
    <lineage>
        <taxon>Eukaryota</taxon>
        <taxon>Viridiplantae</taxon>
        <taxon>Chlorophyta</taxon>
        <taxon>core chlorophytes</taxon>
        <taxon>Chlorophyceae</taxon>
        <taxon>CS clade</taxon>
        <taxon>Chlamydomonadales</taxon>
        <taxon>Chlamydomonadaceae</taxon>
        <taxon>Chlamydomonas</taxon>
    </lineage>
</organism>
<name>A0A250XRV3_9CHLO</name>
<accession>A0A250XRV3</accession>
<keyword evidence="2" id="KW-1185">Reference proteome</keyword>
<proteinExistence type="predicted"/>
<sequence length="145" mass="16959">MSRGNKLCLAPVDKYMARPSDMENLTMIEYLRKYDVSQIQIKRAATSLAGRDSRGGYVYEREPSTIVRFTDYNPKYSPEGFFYNLLVGKLPLRDEAMLMPHDQGGSYLSQCHLTLDPTREGRHILEDEEDLMNHVQEYSERHMYR</sequence>
<gene>
    <name evidence="1" type="ORF">CEUSTIGMA_g13232.t1</name>
</gene>
<dbReference type="Proteomes" id="UP000232323">
    <property type="component" value="Unassembled WGS sequence"/>
</dbReference>
<protein>
    <submittedName>
        <fullName evidence="1">Uncharacterized protein</fullName>
    </submittedName>
</protein>
<evidence type="ECO:0000313" key="1">
    <source>
        <dbReference type="EMBL" id="GAX85817.1"/>
    </source>
</evidence>
<comment type="caution">
    <text evidence="1">The sequence shown here is derived from an EMBL/GenBank/DDBJ whole genome shotgun (WGS) entry which is preliminary data.</text>
</comment>
<evidence type="ECO:0000313" key="2">
    <source>
        <dbReference type="Proteomes" id="UP000232323"/>
    </source>
</evidence>
<dbReference type="AlphaFoldDB" id="A0A250XRV3"/>